<dbReference type="PANTHER" id="PTHR48106:SF8">
    <property type="entry name" value="OS02G0805600 PROTEIN"/>
    <property type="match status" value="1"/>
</dbReference>
<keyword evidence="2" id="KW-0560">Oxidoreductase</keyword>
<dbReference type="Gene3D" id="3.40.50.720">
    <property type="entry name" value="NAD(P)-binding Rossmann-like Domain"/>
    <property type="match status" value="1"/>
</dbReference>
<keyword evidence="5" id="KW-1185">Reference proteome</keyword>
<dbReference type="InterPro" id="IPR013149">
    <property type="entry name" value="ADH-like_C"/>
</dbReference>
<sequence length="329" mass="33676">MRAITVTRPGGPDVLQPADVPDPELGDGEVLLDVAATAVNRADLLQRQGRYPAPPGASDILGMECSGTVAAVAPGVTAWHVGDQVCALLAGGGYAERVAVPAVQVLPVPAGVDLVDAAALPEVACTVWSNLVQVARLAAGETLLVHGGASGIGTMAIQVGVALGATVAVTASRPAALDACRALGATVTVNYAEDDFVERIHQATEGRGADVVLDVVGARYLDRNVAALAEGGRLVIIGMQGGTRAELDIAALMAKRASVAGTTLRSRPVTGPRSKQEVVTAVREGLWPLVEQGRVRPVIDSVLPLDRAGDAHRRLEQGGHVGKVVVAVR</sequence>
<evidence type="ECO:0000256" key="1">
    <source>
        <dbReference type="ARBA" id="ARBA00022857"/>
    </source>
</evidence>
<protein>
    <submittedName>
        <fullName evidence="4">NAD(P)H quinone oxidoreductase</fullName>
    </submittedName>
</protein>
<dbReference type="SMART" id="SM00829">
    <property type="entry name" value="PKS_ER"/>
    <property type="match status" value="1"/>
</dbReference>
<feature type="domain" description="Enoyl reductase (ER)" evidence="3">
    <location>
        <begin position="10"/>
        <end position="326"/>
    </location>
</feature>
<dbReference type="Gene3D" id="3.90.180.10">
    <property type="entry name" value="Medium-chain alcohol dehydrogenases, catalytic domain"/>
    <property type="match status" value="1"/>
</dbReference>
<evidence type="ECO:0000313" key="4">
    <source>
        <dbReference type="EMBL" id="GGM16374.1"/>
    </source>
</evidence>
<proteinExistence type="predicted"/>
<dbReference type="RefSeq" id="WP_188944693.1">
    <property type="nucleotide sequence ID" value="NZ_BMNA01000016.1"/>
</dbReference>
<evidence type="ECO:0000256" key="2">
    <source>
        <dbReference type="ARBA" id="ARBA00023002"/>
    </source>
</evidence>
<accession>A0A917TB79</accession>
<comment type="caution">
    <text evidence="4">The sequence shown here is derived from an EMBL/GenBank/DDBJ whole genome shotgun (WGS) entry which is preliminary data.</text>
</comment>
<reference evidence="4" key="1">
    <citation type="journal article" date="2014" name="Int. J. Syst. Evol. Microbiol.">
        <title>Complete genome sequence of Corynebacterium casei LMG S-19264T (=DSM 44701T), isolated from a smear-ripened cheese.</title>
        <authorList>
            <consortium name="US DOE Joint Genome Institute (JGI-PGF)"/>
            <person name="Walter F."/>
            <person name="Albersmeier A."/>
            <person name="Kalinowski J."/>
            <person name="Ruckert C."/>
        </authorList>
    </citation>
    <scope>NUCLEOTIDE SEQUENCE</scope>
    <source>
        <strain evidence="4">CGMCC 4.7308</strain>
    </source>
</reference>
<dbReference type="InterPro" id="IPR036291">
    <property type="entry name" value="NAD(P)-bd_dom_sf"/>
</dbReference>
<gene>
    <name evidence="4" type="ORF">GCM10011594_40600</name>
</gene>
<dbReference type="Pfam" id="PF08240">
    <property type="entry name" value="ADH_N"/>
    <property type="match status" value="1"/>
</dbReference>
<dbReference type="EMBL" id="BMNA01000016">
    <property type="protein sequence ID" value="GGM16374.1"/>
    <property type="molecule type" value="Genomic_DNA"/>
</dbReference>
<evidence type="ECO:0000259" key="3">
    <source>
        <dbReference type="SMART" id="SM00829"/>
    </source>
</evidence>
<organism evidence="4 5">
    <name type="scientific">Nakamurella endophytica</name>
    <dbReference type="NCBI Taxonomy" id="1748367"/>
    <lineage>
        <taxon>Bacteria</taxon>
        <taxon>Bacillati</taxon>
        <taxon>Actinomycetota</taxon>
        <taxon>Actinomycetes</taxon>
        <taxon>Nakamurellales</taxon>
        <taxon>Nakamurellaceae</taxon>
        <taxon>Nakamurella</taxon>
    </lineage>
</organism>
<dbReference type="GO" id="GO:0070402">
    <property type="term" value="F:NADPH binding"/>
    <property type="evidence" value="ECO:0007669"/>
    <property type="project" value="TreeGrafter"/>
</dbReference>
<evidence type="ECO:0000313" key="5">
    <source>
        <dbReference type="Proteomes" id="UP000655208"/>
    </source>
</evidence>
<dbReference type="InterPro" id="IPR020843">
    <property type="entry name" value="ER"/>
</dbReference>
<dbReference type="SUPFAM" id="SSF50129">
    <property type="entry name" value="GroES-like"/>
    <property type="match status" value="1"/>
</dbReference>
<dbReference type="AlphaFoldDB" id="A0A917TB79"/>
<dbReference type="Pfam" id="PF00107">
    <property type="entry name" value="ADH_zinc_N"/>
    <property type="match status" value="1"/>
</dbReference>
<dbReference type="InterPro" id="IPR014189">
    <property type="entry name" value="Quinone_OxRdtase_PIG3"/>
</dbReference>
<dbReference type="CDD" id="cd05276">
    <property type="entry name" value="p53_inducible_oxidoreductase"/>
    <property type="match status" value="1"/>
</dbReference>
<dbReference type="InterPro" id="IPR013154">
    <property type="entry name" value="ADH-like_N"/>
</dbReference>
<dbReference type="InterPro" id="IPR011032">
    <property type="entry name" value="GroES-like_sf"/>
</dbReference>
<dbReference type="NCBIfam" id="TIGR02824">
    <property type="entry name" value="quinone_pig3"/>
    <property type="match status" value="1"/>
</dbReference>
<reference evidence="4" key="2">
    <citation type="submission" date="2020-09" db="EMBL/GenBank/DDBJ databases">
        <authorList>
            <person name="Sun Q."/>
            <person name="Zhou Y."/>
        </authorList>
    </citation>
    <scope>NUCLEOTIDE SEQUENCE</scope>
    <source>
        <strain evidence="4">CGMCC 4.7308</strain>
    </source>
</reference>
<dbReference type="GO" id="GO:0016651">
    <property type="term" value="F:oxidoreductase activity, acting on NAD(P)H"/>
    <property type="evidence" value="ECO:0007669"/>
    <property type="project" value="TreeGrafter"/>
</dbReference>
<dbReference type="Proteomes" id="UP000655208">
    <property type="component" value="Unassembled WGS sequence"/>
</dbReference>
<name>A0A917TB79_9ACTN</name>
<keyword evidence="1" id="KW-0521">NADP</keyword>
<dbReference type="SUPFAM" id="SSF51735">
    <property type="entry name" value="NAD(P)-binding Rossmann-fold domains"/>
    <property type="match status" value="1"/>
</dbReference>
<dbReference type="PANTHER" id="PTHR48106">
    <property type="entry name" value="QUINONE OXIDOREDUCTASE PIG3-RELATED"/>
    <property type="match status" value="1"/>
</dbReference>